<gene>
    <name evidence="3" type="ORF">SAMN04488059_12313</name>
    <name evidence="2" type="ORF">WH91_21430</name>
</gene>
<dbReference type="AlphaFoldDB" id="A0A0F5PRN5"/>
<evidence type="ECO:0000313" key="2">
    <source>
        <dbReference type="EMBL" id="KKC31036.1"/>
    </source>
</evidence>
<dbReference type="RefSeq" id="WP_046173035.1">
    <property type="nucleotide sequence ID" value="NZ_FOMB01000023.1"/>
</dbReference>
<evidence type="ECO:0000313" key="5">
    <source>
        <dbReference type="Proteomes" id="UP000182258"/>
    </source>
</evidence>
<dbReference type="STRING" id="728005.SAMN04488059_12313"/>
<feature type="region of interest" description="Disordered" evidence="1">
    <location>
        <begin position="70"/>
        <end position="93"/>
    </location>
</feature>
<accession>A0A0F5PRN5</accession>
<proteinExistence type="predicted"/>
<dbReference type="Proteomes" id="UP000182258">
    <property type="component" value="Unassembled WGS sequence"/>
</dbReference>
<dbReference type="EMBL" id="LAPV01000235">
    <property type="protein sequence ID" value="KKC31036.1"/>
    <property type="molecule type" value="Genomic_DNA"/>
</dbReference>
<dbReference type="OrthoDB" id="7220345at2"/>
<organism evidence="3 5">
    <name type="scientific">Devosia psychrophila</name>
    <dbReference type="NCBI Taxonomy" id="728005"/>
    <lineage>
        <taxon>Bacteria</taxon>
        <taxon>Pseudomonadati</taxon>
        <taxon>Pseudomonadota</taxon>
        <taxon>Alphaproteobacteria</taxon>
        <taxon>Hyphomicrobiales</taxon>
        <taxon>Devosiaceae</taxon>
        <taxon>Devosia</taxon>
    </lineage>
</organism>
<evidence type="ECO:0000256" key="1">
    <source>
        <dbReference type="SAM" id="MobiDB-lite"/>
    </source>
</evidence>
<dbReference type="Proteomes" id="UP000033519">
    <property type="component" value="Unassembled WGS sequence"/>
</dbReference>
<dbReference type="EMBL" id="FOMB01000023">
    <property type="protein sequence ID" value="SFD13784.1"/>
    <property type="molecule type" value="Genomic_DNA"/>
</dbReference>
<reference evidence="2 4" key="1">
    <citation type="submission" date="2015-03" db="EMBL/GenBank/DDBJ databases">
        <authorList>
            <person name="Lepp D."/>
            <person name="Hassan Y.I."/>
            <person name="Li X.-Z."/>
            <person name="Zhou T."/>
        </authorList>
    </citation>
    <scope>NUCLEOTIDE SEQUENCE [LARGE SCALE GENOMIC DNA]</scope>
    <source>
        <strain evidence="2 4">Cr7-05</strain>
    </source>
</reference>
<evidence type="ECO:0000313" key="3">
    <source>
        <dbReference type="EMBL" id="SFD13784.1"/>
    </source>
</evidence>
<name>A0A0F5PRN5_9HYPH</name>
<sequence>MHLTAGLIHALPVHERRVFNREEAASYVGVSPGHFKKLVDNGDMPMPLANLGCVRRWDKAALNTVLDDMSGTADSNEVAPSAYEAWSSARGQG</sequence>
<reference evidence="3 5" key="2">
    <citation type="submission" date="2016-10" db="EMBL/GenBank/DDBJ databases">
        <authorList>
            <person name="de Groot N.N."/>
        </authorList>
    </citation>
    <scope>NUCLEOTIDE SEQUENCE [LARGE SCALE GENOMIC DNA]</scope>
    <source>
        <strain evidence="3 5">CGMCC 1.10210</strain>
    </source>
</reference>
<evidence type="ECO:0008006" key="6">
    <source>
        <dbReference type="Google" id="ProtNLM"/>
    </source>
</evidence>
<protein>
    <recommendedName>
        <fullName evidence="6">Transcriptional regulator, AlpA family</fullName>
    </recommendedName>
</protein>
<evidence type="ECO:0000313" key="4">
    <source>
        <dbReference type="Proteomes" id="UP000033519"/>
    </source>
</evidence>
<keyword evidence="4" id="KW-1185">Reference proteome</keyword>
<dbReference type="PATRIC" id="fig|728005.3.peg.2754"/>